<dbReference type="Gene3D" id="3.40.30.10">
    <property type="entry name" value="Glutaredoxin"/>
    <property type="match status" value="1"/>
</dbReference>
<proteinExistence type="inferred from homology"/>
<evidence type="ECO:0000259" key="7">
    <source>
        <dbReference type="Pfam" id="PF13462"/>
    </source>
</evidence>
<keyword evidence="6" id="KW-1133">Transmembrane helix</keyword>
<evidence type="ECO:0000256" key="6">
    <source>
        <dbReference type="SAM" id="Phobius"/>
    </source>
</evidence>
<evidence type="ECO:0000313" key="9">
    <source>
        <dbReference type="EMBL" id="QOK21491.1"/>
    </source>
</evidence>
<reference evidence="9 11" key="2">
    <citation type="submission" date="2020-10" db="EMBL/GenBank/DDBJ databases">
        <title>Janibacter indicus TT2 genome sequence.</title>
        <authorList>
            <person name="Lee K."/>
            <person name="Ganzorig M."/>
        </authorList>
    </citation>
    <scope>NUCLEOTIDE SEQUENCE [LARGE SCALE GENOMIC DNA]</scope>
    <source>
        <strain evidence="9 11">TT2</strain>
    </source>
</reference>
<keyword evidence="4" id="KW-1015">Disulfide bond</keyword>
<evidence type="ECO:0000256" key="3">
    <source>
        <dbReference type="ARBA" id="ARBA00023002"/>
    </source>
</evidence>
<keyword evidence="5" id="KW-0676">Redox-active center</keyword>
<evidence type="ECO:0000256" key="5">
    <source>
        <dbReference type="ARBA" id="ARBA00023284"/>
    </source>
</evidence>
<name>A0A1L3MGU7_9MICO</name>
<feature type="transmembrane region" description="Helical" evidence="6">
    <location>
        <begin position="21"/>
        <end position="44"/>
    </location>
</feature>
<dbReference type="InterPro" id="IPR012336">
    <property type="entry name" value="Thioredoxin-like_fold"/>
</dbReference>
<dbReference type="Proteomes" id="UP000593998">
    <property type="component" value="Chromosome"/>
</dbReference>
<evidence type="ECO:0000313" key="10">
    <source>
        <dbReference type="Proteomes" id="UP000182938"/>
    </source>
</evidence>
<dbReference type="GO" id="GO:0016491">
    <property type="term" value="F:oxidoreductase activity"/>
    <property type="evidence" value="ECO:0007669"/>
    <property type="project" value="UniProtKB-KW"/>
</dbReference>
<dbReference type="RefSeq" id="WP_072624730.1">
    <property type="nucleotide sequence ID" value="NZ_CP013290.1"/>
</dbReference>
<evidence type="ECO:0000256" key="1">
    <source>
        <dbReference type="ARBA" id="ARBA00005791"/>
    </source>
</evidence>
<keyword evidence="6" id="KW-0472">Membrane</keyword>
<keyword evidence="3" id="KW-0560">Oxidoreductase</keyword>
<keyword evidence="6" id="KW-0812">Transmembrane</keyword>
<sequence length="265" mass="27830">MSTNDRKAKAQAAARRGGGGANVILVAGIVIVLAMALIIGGVIWASRDTGGSAGGSTQLPDGVEQGQPIEPFAAAKPAKGAPVVDVYEDFRCPICQVFEQKMGGSINELAQDGRIRLRVHLKTVIDTNTGGNSSAVAGSTAVCAADQGRWQEYHSALFALQPAQETRDGFPYGSYTEAAEEAGLSGDSLASWEDCVNKDTYVDYVKSVDDQTVKDGITGTPAISVGGTKLNWGALIDEKTGRADTERLEQVLTSGTVPRDLRVTR</sequence>
<keyword evidence="10" id="KW-1185">Reference proteome</keyword>
<evidence type="ECO:0000256" key="4">
    <source>
        <dbReference type="ARBA" id="ARBA00023157"/>
    </source>
</evidence>
<comment type="similarity">
    <text evidence="1">Belongs to the thioredoxin family. DsbA subfamily.</text>
</comment>
<reference evidence="8 10" key="1">
    <citation type="submission" date="2015-11" db="EMBL/GenBank/DDBJ databases">
        <authorList>
            <person name="Zhang Y."/>
            <person name="Guo Z."/>
        </authorList>
    </citation>
    <scope>NUCLEOTIDE SEQUENCE [LARGE SCALE GENOMIC DNA]</scope>
    <source>
        <strain evidence="8 10">YFY001</strain>
    </source>
</reference>
<dbReference type="SUPFAM" id="SSF52833">
    <property type="entry name" value="Thioredoxin-like"/>
    <property type="match status" value="1"/>
</dbReference>
<evidence type="ECO:0000313" key="11">
    <source>
        <dbReference type="Proteomes" id="UP000593998"/>
    </source>
</evidence>
<accession>A0A1L3MGU7</accession>
<feature type="domain" description="Thioredoxin-like fold" evidence="7">
    <location>
        <begin position="81"/>
        <end position="232"/>
    </location>
</feature>
<organism evidence="8 10">
    <name type="scientific">Janibacter indicus</name>
    <dbReference type="NCBI Taxonomy" id="857417"/>
    <lineage>
        <taxon>Bacteria</taxon>
        <taxon>Bacillati</taxon>
        <taxon>Actinomycetota</taxon>
        <taxon>Actinomycetes</taxon>
        <taxon>Micrococcales</taxon>
        <taxon>Intrasporangiaceae</taxon>
        <taxon>Janibacter</taxon>
    </lineage>
</organism>
<dbReference type="Proteomes" id="UP000182938">
    <property type="component" value="Chromosome"/>
</dbReference>
<evidence type="ECO:0000313" key="8">
    <source>
        <dbReference type="EMBL" id="APH01579.1"/>
    </source>
</evidence>
<gene>
    <name evidence="8" type="ORF">ASJ30_08565</name>
    <name evidence="9" type="ORF">IGS73_09935</name>
</gene>
<dbReference type="CDD" id="cd02972">
    <property type="entry name" value="DsbA_family"/>
    <property type="match status" value="1"/>
</dbReference>
<dbReference type="AlphaFoldDB" id="A0A1L3MGU7"/>
<dbReference type="Pfam" id="PF13462">
    <property type="entry name" value="Thioredoxin_4"/>
    <property type="match status" value="1"/>
</dbReference>
<protein>
    <submittedName>
        <fullName evidence="9">Thioredoxin domain-containing protein</fullName>
    </submittedName>
</protein>
<dbReference type="EMBL" id="CP013290">
    <property type="protein sequence ID" value="APH01579.1"/>
    <property type="molecule type" value="Genomic_DNA"/>
</dbReference>
<dbReference type="InterPro" id="IPR036249">
    <property type="entry name" value="Thioredoxin-like_sf"/>
</dbReference>
<evidence type="ECO:0000256" key="2">
    <source>
        <dbReference type="ARBA" id="ARBA00022729"/>
    </source>
</evidence>
<keyword evidence="2" id="KW-0732">Signal</keyword>
<dbReference type="EMBL" id="CP062789">
    <property type="protein sequence ID" value="QOK21491.1"/>
    <property type="molecule type" value="Genomic_DNA"/>
</dbReference>
<dbReference type="PANTHER" id="PTHR13887">
    <property type="entry name" value="GLUTATHIONE S-TRANSFERASE KAPPA"/>
    <property type="match status" value="1"/>
</dbReference>
<dbReference type="PANTHER" id="PTHR13887:SF14">
    <property type="entry name" value="DISULFIDE BOND FORMATION PROTEIN D"/>
    <property type="match status" value="1"/>
</dbReference>
<dbReference type="KEGG" id="jte:ASJ30_08565"/>